<accession>A0ABQ4Y6B0</accession>
<dbReference type="EMBL" id="BQNB010010112">
    <property type="protein sequence ID" value="GJS72887.1"/>
    <property type="molecule type" value="Genomic_DNA"/>
</dbReference>
<dbReference type="Proteomes" id="UP001151760">
    <property type="component" value="Unassembled WGS sequence"/>
</dbReference>
<protein>
    <submittedName>
        <fullName evidence="2">Uncharacterized protein</fullName>
    </submittedName>
</protein>
<evidence type="ECO:0000313" key="2">
    <source>
        <dbReference type="EMBL" id="GJS72887.1"/>
    </source>
</evidence>
<evidence type="ECO:0000256" key="1">
    <source>
        <dbReference type="SAM" id="MobiDB-lite"/>
    </source>
</evidence>
<feature type="region of interest" description="Disordered" evidence="1">
    <location>
        <begin position="421"/>
        <end position="442"/>
    </location>
</feature>
<feature type="compositionally biased region" description="Polar residues" evidence="1">
    <location>
        <begin position="428"/>
        <end position="442"/>
    </location>
</feature>
<keyword evidence="3" id="KW-1185">Reference proteome</keyword>
<sequence length="442" mass="49029">MECVLHSFVAENESDQDMIFEDFDQVDQLEMEELDLKWQMAMLSLRINRFEKKAGRKMNNTNNKQPARFDRRKCDKARYLPLRSTKVKKDEPKALVSVDSMGELGRILRQKTRMVRLRRYMRMMAGLLTNNGGAGVSRCCKLDIKIGLGFKEYFGEDEVFDLSRPSTMYPEPVGEEVKSLYSRFVKAGEMHLQFPSQSMEYMPPHTIFRLETYCSVDSESQAKNHDFPHAVISRTCQSLMLKTNIPLLGSPSFSVRRIFVPCKSKVANVPAGSRNSSASVTAGGLAKGPAVNSVVDQIHIWKGWTGQQIVPLLNLSAGCHKRSAPVYAVEQGTEGGGGTNVLTTSAGTLGGINDHIFGGPRVMGDPSTVNDIGQGLALSNLEMVDGRISGKRTIRTSKLDFEMSTHLNSNLPVVKSGGIRIPWERDSTPSASKNNNQNKMSV</sequence>
<evidence type="ECO:0000313" key="3">
    <source>
        <dbReference type="Proteomes" id="UP001151760"/>
    </source>
</evidence>
<proteinExistence type="predicted"/>
<comment type="caution">
    <text evidence="2">The sequence shown here is derived from an EMBL/GenBank/DDBJ whole genome shotgun (WGS) entry which is preliminary data.</text>
</comment>
<organism evidence="2 3">
    <name type="scientific">Tanacetum coccineum</name>
    <dbReference type="NCBI Taxonomy" id="301880"/>
    <lineage>
        <taxon>Eukaryota</taxon>
        <taxon>Viridiplantae</taxon>
        <taxon>Streptophyta</taxon>
        <taxon>Embryophyta</taxon>
        <taxon>Tracheophyta</taxon>
        <taxon>Spermatophyta</taxon>
        <taxon>Magnoliopsida</taxon>
        <taxon>eudicotyledons</taxon>
        <taxon>Gunneridae</taxon>
        <taxon>Pentapetalae</taxon>
        <taxon>asterids</taxon>
        <taxon>campanulids</taxon>
        <taxon>Asterales</taxon>
        <taxon>Asteraceae</taxon>
        <taxon>Asteroideae</taxon>
        <taxon>Anthemideae</taxon>
        <taxon>Anthemidinae</taxon>
        <taxon>Tanacetum</taxon>
    </lineage>
</organism>
<reference evidence="2" key="1">
    <citation type="journal article" date="2022" name="Int. J. Mol. Sci.">
        <title>Draft Genome of Tanacetum Coccineum: Genomic Comparison of Closely Related Tanacetum-Family Plants.</title>
        <authorList>
            <person name="Yamashiro T."/>
            <person name="Shiraishi A."/>
            <person name="Nakayama K."/>
            <person name="Satake H."/>
        </authorList>
    </citation>
    <scope>NUCLEOTIDE SEQUENCE</scope>
</reference>
<reference evidence="2" key="2">
    <citation type="submission" date="2022-01" db="EMBL/GenBank/DDBJ databases">
        <authorList>
            <person name="Yamashiro T."/>
            <person name="Shiraishi A."/>
            <person name="Satake H."/>
            <person name="Nakayama K."/>
        </authorList>
    </citation>
    <scope>NUCLEOTIDE SEQUENCE</scope>
</reference>
<gene>
    <name evidence="2" type="ORF">Tco_0705728</name>
</gene>
<name>A0ABQ4Y6B0_9ASTR</name>